<gene>
    <name evidence="3" type="ORF">HMPREF0179_02889</name>
</gene>
<dbReference type="OrthoDB" id="5457012at2"/>
<dbReference type="PANTHER" id="PTHR42760">
    <property type="entry name" value="SHORT-CHAIN DEHYDROGENASES/REDUCTASES FAMILY MEMBER"/>
    <property type="match status" value="1"/>
</dbReference>
<dbReference type="AlphaFoldDB" id="E5Y9H4"/>
<dbReference type="InterPro" id="IPR020904">
    <property type="entry name" value="Sc_DH/Rdtase_CS"/>
</dbReference>
<dbReference type="CDD" id="cd05233">
    <property type="entry name" value="SDR_c"/>
    <property type="match status" value="1"/>
</dbReference>
<proteinExistence type="inferred from homology"/>
<dbReference type="STRING" id="563192.HMPREF0179_02889"/>
<dbReference type="Proteomes" id="UP000006034">
    <property type="component" value="Unassembled WGS sequence"/>
</dbReference>
<organism evidence="3 4">
    <name type="scientific">Bilophila wadsworthia (strain 3_1_6)</name>
    <dbReference type="NCBI Taxonomy" id="563192"/>
    <lineage>
        <taxon>Bacteria</taxon>
        <taxon>Pseudomonadati</taxon>
        <taxon>Thermodesulfobacteriota</taxon>
        <taxon>Desulfovibrionia</taxon>
        <taxon>Desulfovibrionales</taxon>
        <taxon>Desulfovibrionaceae</taxon>
        <taxon>Bilophila</taxon>
    </lineage>
</organism>
<evidence type="ECO:0000313" key="4">
    <source>
        <dbReference type="Proteomes" id="UP000006034"/>
    </source>
</evidence>
<dbReference type="eggNOG" id="COG1028">
    <property type="taxonomic scope" value="Bacteria"/>
</dbReference>
<dbReference type="GO" id="GO:0016616">
    <property type="term" value="F:oxidoreductase activity, acting on the CH-OH group of donors, NAD or NADP as acceptor"/>
    <property type="evidence" value="ECO:0007669"/>
    <property type="project" value="TreeGrafter"/>
</dbReference>
<comment type="similarity">
    <text evidence="1">Belongs to the short-chain dehydrogenases/reductases (SDR) family.</text>
</comment>
<dbReference type="PROSITE" id="PS00061">
    <property type="entry name" value="ADH_SHORT"/>
    <property type="match status" value="1"/>
</dbReference>
<dbReference type="PRINTS" id="PR00081">
    <property type="entry name" value="GDHRDH"/>
</dbReference>
<dbReference type="SUPFAM" id="SSF51735">
    <property type="entry name" value="NAD(P)-binding Rossmann-fold domains"/>
    <property type="match status" value="1"/>
</dbReference>
<dbReference type="HOGENOM" id="CLU_010194_1_3_7"/>
<comment type="caution">
    <text evidence="3">The sequence shown here is derived from an EMBL/GenBank/DDBJ whole genome shotgun (WGS) entry which is preliminary data.</text>
</comment>
<dbReference type="RefSeq" id="WP_005029073.1">
    <property type="nucleotide sequence ID" value="NZ_KE150238.1"/>
</dbReference>
<dbReference type="Gene3D" id="3.40.50.720">
    <property type="entry name" value="NAD(P)-binding Rossmann-like Domain"/>
    <property type="match status" value="1"/>
</dbReference>
<protein>
    <recommendedName>
        <fullName evidence="5">3-oxoacyl-[acyl-carrier protein] reductase</fullName>
    </recommendedName>
</protein>
<reference evidence="3 4" key="1">
    <citation type="submission" date="2010-10" db="EMBL/GenBank/DDBJ databases">
        <authorList>
            <consortium name="The Broad Institute Genome Sequencing Platform"/>
            <person name="Ward D."/>
            <person name="Earl A."/>
            <person name="Feldgarden M."/>
            <person name="Young S.K."/>
            <person name="Gargeya S."/>
            <person name="Zeng Q."/>
            <person name="Alvarado L."/>
            <person name="Berlin A."/>
            <person name="Bochicchio J."/>
            <person name="Chapman S.B."/>
            <person name="Chen Z."/>
            <person name="Freedman E."/>
            <person name="Gellesch M."/>
            <person name="Goldberg J."/>
            <person name="Griggs A."/>
            <person name="Gujja S."/>
            <person name="Heilman E."/>
            <person name="Heiman D."/>
            <person name="Howarth C."/>
            <person name="Mehta T."/>
            <person name="Neiman D."/>
            <person name="Pearson M."/>
            <person name="Roberts A."/>
            <person name="Saif S."/>
            <person name="Shea T."/>
            <person name="Shenoy N."/>
            <person name="Sisk P."/>
            <person name="Stolte C."/>
            <person name="Sykes S."/>
            <person name="White J."/>
            <person name="Yandava C."/>
            <person name="Allen-Vercoe E."/>
            <person name="Sibley C."/>
            <person name="Ambrose C.E."/>
            <person name="Strauss J."/>
            <person name="Daigneault M."/>
            <person name="Haas B."/>
            <person name="Nusbaum C."/>
            <person name="Birren B."/>
        </authorList>
    </citation>
    <scope>NUCLEOTIDE SEQUENCE [LARGE SCALE GENOMIC DNA]</scope>
    <source>
        <strain evidence="3 4">3_1_6</strain>
    </source>
</reference>
<keyword evidence="4" id="KW-1185">Reference proteome</keyword>
<dbReference type="EMBL" id="ADCP02000001">
    <property type="protein sequence ID" value="EFV43366.1"/>
    <property type="molecule type" value="Genomic_DNA"/>
</dbReference>
<dbReference type="PRINTS" id="PR00080">
    <property type="entry name" value="SDRFAMILY"/>
</dbReference>
<dbReference type="PANTHER" id="PTHR42760:SF133">
    <property type="entry name" value="3-OXOACYL-[ACYL-CARRIER-PROTEIN] REDUCTASE"/>
    <property type="match status" value="1"/>
</dbReference>
<evidence type="ECO:0000256" key="1">
    <source>
        <dbReference type="ARBA" id="ARBA00006484"/>
    </source>
</evidence>
<dbReference type="Pfam" id="PF13561">
    <property type="entry name" value="adh_short_C2"/>
    <property type="match status" value="1"/>
</dbReference>
<evidence type="ECO:0000256" key="2">
    <source>
        <dbReference type="ARBA" id="ARBA00023002"/>
    </source>
</evidence>
<dbReference type="GeneID" id="78084722"/>
<dbReference type="InterPro" id="IPR036291">
    <property type="entry name" value="NAD(P)-bd_dom_sf"/>
</dbReference>
<evidence type="ECO:0008006" key="5">
    <source>
        <dbReference type="Google" id="ProtNLM"/>
    </source>
</evidence>
<keyword evidence="2" id="KW-0560">Oxidoreductase</keyword>
<dbReference type="PROSITE" id="PS51257">
    <property type="entry name" value="PROKAR_LIPOPROTEIN"/>
    <property type="match status" value="1"/>
</dbReference>
<reference evidence="3 4" key="2">
    <citation type="submission" date="2013-04" db="EMBL/GenBank/DDBJ databases">
        <title>The Genome Sequence of Bilophila wadsworthia 3_1_6.</title>
        <authorList>
            <consortium name="The Broad Institute Genomics Platform"/>
            <person name="Earl A."/>
            <person name="Ward D."/>
            <person name="Feldgarden M."/>
            <person name="Gevers D."/>
            <person name="Sibley C."/>
            <person name="Strauss J."/>
            <person name="Allen-Vercoe E."/>
            <person name="Walker B."/>
            <person name="Young S."/>
            <person name="Zeng Q."/>
            <person name="Gargeya S."/>
            <person name="Fitzgerald M."/>
            <person name="Haas B."/>
            <person name="Abouelleil A."/>
            <person name="Allen A.W."/>
            <person name="Alvarado L."/>
            <person name="Arachchi H.M."/>
            <person name="Berlin A.M."/>
            <person name="Chapman S.B."/>
            <person name="Gainer-Dewar J."/>
            <person name="Goldberg J."/>
            <person name="Griggs A."/>
            <person name="Gujja S."/>
            <person name="Hansen M."/>
            <person name="Howarth C."/>
            <person name="Imamovic A."/>
            <person name="Ireland A."/>
            <person name="Larimer J."/>
            <person name="McCowan C."/>
            <person name="Murphy C."/>
            <person name="Pearson M."/>
            <person name="Poon T.W."/>
            <person name="Priest M."/>
            <person name="Roberts A."/>
            <person name="Saif S."/>
            <person name="Shea T."/>
            <person name="Sisk P."/>
            <person name="Sykes S."/>
            <person name="Wortman J."/>
            <person name="Nusbaum C."/>
            <person name="Birren B."/>
        </authorList>
    </citation>
    <scope>NUCLEOTIDE SEQUENCE [LARGE SCALE GENOMIC DNA]</scope>
    <source>
        <strain evidence="3 4">3_1_6</strain>
    </source>
</reference>
<accession>E5Y9H4</accession>
<evidence type="ECO:0000313" key="3">
    <source>
        <dbReference type="EMBL" id="EFV43366.1"/>
    </source>
</evidence>
<name>E5Y9H4_BILW3</name>
<dbReference type="FunFam" id="3.40.50.720:FF:000084">
    <property type="entry name" value="Short-chain dehydrogenase reductase"/>
    <property type="match status" value="1"/>
</dbReference>
<dbReference type="InterPro" id="IPR002347">
    <property type="entry name" value="SDR_fam"/>
</dbReference>
<sequence length="245" mass="25601">MSEQRPVAIVTGAASNIGLACAQRFAATHTVIMADIADATQQAASLPHAVAVRVNVGEFDSCLNLVAEARKYGRIDAVVHSAGITRPACSILDMPVEEWENVIKVNLTGAFFLAKACIPPMLEAGQGAMVLFSSRAAKTGFAALGSNGAKTKAHYCASKAGVISLVKSLAMELAPYGIRVNGVAPGPVQGTMIPKESWPIIAEKVPLNRLGTPEEMAEGAWFLCSPQAAFITGHILDINGGTLMD</sequence>